<reference evidence="7 8" key="1">
    <citation type="submission" date="2013-08" db="EMBL/GenBank/DDBJ databases">
        <authorList>
            <person name="Durkin A.S."/>
            <person name="Haft D.R."/>
            <person name="McCorrison J."/>
            <person name="Torralba M."/>
            <person name="Gillis M."/>
            <person name="Haft D.H."/>
            <person name="Methe B."/>
            <person name="Sutton G."/>
            <person name="Nelson K.E."/>
        </authorList>
    </citation>
    <scope>NUCLEOTIDE SEQUENCE [LARGE SCALE GENOMIC DNA]</scope>
    <source>
        <strain evidence="6 8">ATCC 35536</strain>
        <strain evidence="5 7">VPI DR56BR1116</strain>
    </source>
</reference>
<sequence length="376" mass="42719">MYSIALMPTECKDDYQAQLFSNRLVKRLRHLRKWARKNGVTCYRVYDRDIPEIPVSVDLYEFLPDEIGDKKSAARFTADEFARLSENDAGMQAEIASRSALVICLYERPYEKAEAEERAWLSKIAQAASAVVGTAENRIVVKTRKRDKGGSQYAEDVNDIQSAGHIEGLIQECASLFRVSISSRIDSGLFFDHRPLRARVRENASGKSVLNLFCYTGSFSVYAAEGNARLVDSVDLSNTYLERAKENMRLNGFSDEKKYRFIRADAAEFIFQKKASGERYDIIILDPPTFSNSKMTDTVLDLVKDWPRFVNGCIALLAKGGVLYFSTNAKRLRFDESLIETPANENAITVRDITASTIPEDFLQKKPHRAWEIRRN</sequence>
<dbReference type="CDD" id="cd02440">
    <property type="entry name" value="AdoMet_MTases"/>
    <property type="match status" value="1"/>
</dbReference>
<dbReference type="EMBL" id="AVQI01000016">
    <property type="protein sequence ID" value="ERK04683.1"/>
    <property type="molecule type" value="Genomic_DNA"/>
</dbReference>
<dbReference type="STRING" id="1125725.HMPREF1325_1964"/>
<dbReference type="Gene3D" id="3.40.50.150">
    <property type="entry name" value="Vaccinia Virus protein VP39"/>
    <property type="match status" value="1"/>
</dbReference>
<evidence type="ECO:0000313" key="5">
    <source>
        <dbReference type="EMBL" id="ERF61284.1"/>
    </source>
</evidence>
<proteinExistence type="predicted"/>
<dbReference type="AlphaFoldDB" id="U2LJT0"/>
<dbReference type="GO" id="GO:0032259">
    <property type="term" value="P:methylation"/>
    <property type="evidence" value="ECO:0007669"/>
    <property type="project" value="UniProtKB-KW"/>
</dbReference>
<keyword evidence="2 5" id="KW-0808">Transferase</keyword>
<dbReference type="Proteomes" id="UP000016646">
    <property type="component" value="Unassembled WGS sequence"/>
</dbReference>
<evidence type="ECO:0000313" key="7">
    <source>
        <dbReference type="Proteomes" id="UP000016412"/>
    </source>
</evidence>
<dbReference type="InterPro" id="IPR019614">
    <property type="entry name" value="SAM-dep_methyl-trfase"/>
</dbReference>
<dbReference type="InterPro" id="IPR029063">
    <property type="entry name" value="SAM-dependent_MTases_sf"/>
</dbReference>
<dbReference type="eggNOG" id="COG1092">
    <property type="taxonomic scope" value="Bacteria"/>
</dbReference>
<protein>
    <submittedName>
        <fullName evidence="5">S-adenosylmethionine-dependent methyltransferase</fullName>
    </submittedName>
</protein>
<evidence type="ECO:0000256" key="2">
    <source>
        <dbReference type="ARBA" id="ARBA00022679"/>
    </source>
</evidence>
<dbReference type="Proteomes" id="UP000016412">
    <property type="component" value="Unassembled WGS sequence"/>
</dbReference>
<feature type="domain" description="S-adenosylmethionine-dependent methyltransferase" evidence="4">
    <location>
        <begin position="101"/>
        <end position="343"/>
    </location>
</feature>
<evidence type="ECO:0000313" key="8">
    <source>
        <dbReference type="Proteomes" id="UP000016646"/>
    </source>
</evidence>
<comment type="caution">
    <text evidence="5">The sequence shown here is derived from an EMBL/GenBank/DDBJ whole genome shotgun (WGS) entry which is preliminary data.</text>
</comment>
<keyword evidence="3" id="KW-0949">S-adenosyl-L-methionine</keyword>
<dbReference type="Pfam" id="PF10672">
    <property type="entry name" value="Methyltrans_SAM"/>
    <property type="match status" value="1"/>
</dbReference>
<name>U2LJT0_TRESO</name>
<dbReference type="EMBL" id="AUZJ01000014">
    <property type="protein sequence ID" value="ERF61284.1"/>
    <property type="molecule type" value="Genomic_DNA"/>
</dbReference>
<organism evidence="5 7">
    <name type="scientific">Treponema socranskii subsp. socranskii VPI DR56BR1116 = ATCC 35536</name>
    <dbReference type="NCBI Taxonomy" id="1125725"/>
    <lineage>
        <taxon>Bacteria</taxon>
        <taxon>Pseudomonadati</taxon>
        <taxon>Spirochaetota</taxon>
        <taxon>Spirochaetia</taxon>
        <taxon>Spirochaetales</taxon>
        <taxon>Treponemataceae</taxon>
        <taxon>Treponema</taxon>
    </lineage>
</organism>
<dbReference type="RefSeq" id="WP_021329828.1">
    <property type="nucleotide sequence ID" value="NZ_AUZJ01000014.1"/>
</dbReference>
<dbReference type="PANTHER" id="PTHR43042">
    <property type="entry name" value="SAM-DEPENDENT METHYLTRANSFERASE"/>
    <property type="match status" value="1"/>
</dbReference>
<evidence type="ECO:0000256" key="1">
    <source>
        <dbReference type="ARBA" id="ARBA00022603"/>
    </source>
</evidence>
<evidence type="ECO:0000259" key="4">
    <source>
        <dbReference type="Pfam" id="PF10672"/>
    </source>
</evidence>
<dbReference type="Gene3D" id="3.30.750.80">
    <property type="entry name" value="RNA methyltransferase domain (HRMD) like"/>
    <property type="match status" value="1"/>
</dbReference>
<dbReference type="GO" id="GO:0008168">
    <property type="term" value="F:methyltransferase activity"/>
    <property type="evidence" value="ECO:0007669"/>
    <property type="project" value="UniProtKB-KW"/>
</dbReference>
<evidence type="ECO:0000256" key="3">
    <source>
        <dbReference type="ARBA" id="ARBA00022691"/>
    </source>
</evidence>
<evidence type="ECO:0000313" key="6">
    <source>
        <dbReference type="EMBL" id="ERK04683.1"/>
    </source>
</evidence>
<dbReference type="OrthoDB" id="9805492at2"/>
<dbReference type="SUPFAM" id="SSF53335">
    <property type="entry name" value="S-adenosyl-L-methionine-dependent methyltransferases"/>
    <property type="match status" value="1"/>
</dbReference>
<accession>U2LJT0</accession>
<dbReference type="PANTHER" id="PTHR43042:SF3">
    <property type="entry name" value="RIBOSOMAL RNA LARGE SUBUNIT METHYLTRANSFERASE YWBD-RELATED"/>
    <property type="match status" value="1"/>
</dbReference>
<dbReference type="PATRIC" id="fig|1125725.3.peg.777"/>
<gene>
    <name evidence="6" type="ORF">HMPREF0860_1341</name>
    <name evidence="5" type="ORF">HMPREF1325_1964</name>
</gene>
<keyword evidence="8" id="KW-1185">Reference proteome</keyword>
<keyword evidence="1 5" id="KW-0489">Methyltransferase</keyword>